<accession>A0A9K3GQF6</accession>
<evidence type="ECO:0000313" key="2">
    <source>
        <dbReference type="EMBL" id="GIQ90716.1"/>
    </source>
</evidence>
<keyword evidence="1" id="KW-0472">Membrane</keyword>
<feature type="transmembrane region" description="Helical" evidence="1">
    <location>
        <begin position="42"/>
        <end position="61"/>
    </location>
</feature>
<gene>
    <name evidence="2" type="ORF">KIPB_013611</name>
</gene>
<proteinExistence type="predicted"/>
<feature type="non-terminal residue" evidence="2">
    <location>
        <position position="164"/>
    </location>
</feature>
<evidence type="ECO:0000256" key="1">
    <source>
        <dbReference type="SAM" id="Phobius"/>
    </source>
</evidence>
<reference evidence="2 3" key="1">
    <citation type="journal article" date="2018" name="PLoS ONE">
        <title>The draft genome of Kipferlia bialata reveals reductive genome evolution in fornicate parasites.</title>
        <authorList>
            <person name="Tanifuji G."/>
            <person name="Takabayashi S."/>
            <person name="Kume K."/>
            <person name="Takagi M."/>
            <person name="Nakayama T."/>
            <person name="Kamikawa R."/>
            <person name="Inagaki Y."/>
            <person name="Hashimoto T."/>
        </authorList>
    </citation>
    <scope>NUCLEOTIDE SEQUENCE [LARGE SCALE GENOMIC DNA]</scope>
    <source>
        <strain evidence="2">NY0173</strain>
    </source>
</reference>
<feature type="transmembrane region" description="Helical" evidence="1">
    <location>
        <begin position="141"/>
        <end position="161"/>
    </location>
</feature>
<feature type="transmembrane region" description="Helical" evidence="1">
    <location>
        <begin position="12"/>
        <end position="30"/>
    </location>
</feature>
<feature type="non-terminal residue" evidence="2">
    <location>
        <position position="1"/>
    </location>
</feature>
<comment type="caution">
    <text evidence="2">The sequence shown here is derived from an EMBL/GenBank/DDBJ whole genome shotgun (WGS) entry which is preliminary data.</text>
</comment>
<organism evidence="2 3">
    <name type="scientific">Kipferlia bialata</name>
    <dbReference type="NCBI Taxonomy" id="797122"/>
    <lineage>
        <taxon>Eukaryota</taxon>
        <taxon>Metamonada</taxon>
        <taxon>Carpediemonas-like organisms</taxon>
        <taxon>Kipferlia</taxon>
    </lineage>
</organism>
<dbReference type="Proteomes" id="UP000265618">
    <property type="component" value="Unassembled WGS sequence"/>
</dbReference>
<dbReference type="EMBL" id="BDIP01006557">
    <property type="protein sequence ID" value="GIQ90716.1"/>
    <property type="molecule type" value="Genomic_DNA"/>
</dbReference>
<dbReference type="AlphaFoldDB" id="A0A9K3GQF6"/>
<protein>
    <submittedName>
        <fullName evidence="2">Uncharacterized protein</fullName>
    </submittedName>
</protein>
<name>A0A9K3GQF6_9EUKA</name>
<sequence length="164" mass="18825">YLQFFGGAACHLGSMAFAAFLAVEIFRGVVFSQRLTPKYERLYLTLWALMGITAMTILLVGEDWSCEFGDMIECPHKIIFSTSYFECYVDVSKYPKLPTYTFIYEAMVFSAICVFCFTVSLVKMQTRLMRGRSKDRASRRLLVVSGMTIFLLIVPFSYRLLEAE</sequence>
<keyword evidence="1" id="KW-1133">Transmembrane helix</keyword>
<keyword evidence="1" id="KW-0812">Transmembrane</keyword>
<keyword evidence="3" id="KW-1185">Reference proteome</keyword>
<feature type="transmembrane region" description="Helical" evidence="1">
    <location>
        <begin position="102"/>
        <end position="121"/>
    </location>
</feature>
<evidence type="ECO:0000313" key="3">
    <source>
        <dbReference type="Proteomes" id="UP000265618"/>
    </source>
</evidence>